<reference evidence="2 3" key="1">
    <citation type="submission" date="2019-04" db="EMBL/GenBank/DDBJ databases">
        <title>Complete genome sequence of Arthrobacter sp. ZXY-2 associated with effective atrazine degradation and salt adaptation.</title>
        <authorList>
            <person name="Zhao X."/>
        </authorList>
    </citation>
    <scope>NUCLEOTIDE SEQUENCE [LARGE SCALE GENOMIC DNA]</scope>
    <source>
        <strain evidence="3">ZP60</strain>
    </source>
</reference>
<proteinExistence type="predicted"/>
<organism evidence="2 3">
    <name type="scientific">Halomicrobium mukohataei</name>
    <dbReference type="NCBI Taxonomy" id="57705"/>
    <lineage>
        <taxon>Archaea</taxon>
        <taxon>Methanobacteriati</taxon>
        <taxon>Methanobacteriota</taxon>
        <taxon>Stenosarchaea group</taxon>
        <taxon>Halobacteria</taxon>
        <taxon>Halobacteriales</taxon>
        <taxon>Haloarculaceae</taxon>
        <taxon>Halomicrobium</taxon>
    </lineage>
</organism>
<gene>
    <name evidence="2" type="ORF">E5139_02945</name>
</gene>
<dbReference type="PROSITE" id="PS51318">
    <property type="entry name" value="TAT"/>
    <property type="match status" value="1"/>
</dbReference>
<dbReference type="AlphaFoldDB" id="A0A4D6KCC6"/>
<dbReference type="InterPro" id="IPR006311">
    <property type="entry name" value="TAT_signal"/>
</dbReference>
<dbReference type="Proteomes" id="UP000297053">
    <property type="component" value="Chromosome"/>
</dbReference>
<accession>A0A4D6KCC6</accession>
<protein>
    <submittedName>
        <fullName evidence="2">Uncharacterized protein</fullName>
    </submittedName>
</protein>
<dbReference type="OMA" id="WGSYTHT"/>
<name>A0A4D6KCC6_9EURY</name>
<feature type="compositionally biased region" description="Acidic residues" evidence="1">
    <location>
        <begin position="84"/>
        <end position="97"/>
    </location>
</feature>
<dbReference type="GeneID" id="42177860"/>
<dbReference type="KEGG" id="halz:E5139_02945"/>
<dbReference type="RefSeq" id="WP_015764089.1">
    <property type="nucleotide sequence ID" value="NZ_CP039375.1"/>
</dbReference>
<feature type="region of interest" description="Disordered" evidence="1">
    <location>
        <begin position="84"/>
        <end position="107"/>
    </location>
</feature>
<evidence type="ECO:0000313" key="2">
    <source>
        <dbReference type="EMBL" id="QCD64649.1"/>
    </source>
</evidence>
<sequence>MPNRRTFLLTAGSLATVGATGAVTAQRQSQKPTTDVVGEAFHQGLVRNGSEGATRALEGFRLEPSVEATRDFQVNEDVQADVEAETNDTATEQDVEPEYTYNDPENSDSELVVGVSDAGGDEVWVAVGMTLEGLNRTIRNSWWCDDAIGIGYINGDWAPVGEPSVSATERHSAKFTSDDVAQDALAGTVDIVNHNDFGAAAGDSLPSASASLTAKFRLRDGGEPSTIWGSYTHTFAGSPTSSIQGISGGAGGLSVNLSLGAANAWSIAHPTDPEDKL</sequence>
<evidence type="ECO:0000313" key="3">
    <source>
        <dbReference type="Proteomes" id="UP000297053"/>
    </source>
</evidence>
<dbReference type="EMBL" id="CP039375">
    <property type="protein sequence ID" value="QCD64649.1"/>
    <property type="molecule type" value="Genomic_DNA"/>
</dbReference>
<reference evidence="2 3" key="2">
    <citation type="submission" date="2019-04" db="EMBL/GenBank/DDBJ databases">
        <authorList>
            <person name="Yang S."/>
            <person name="Wei W."/>
        </authorList>
    </citation>
    <scope>NUCLEOTIDE SEQUENCE [LARGE SCALE GENOMIC DNA]</scope>
    <source>
        <strain evidence="3">ZP60</strain>
    </source>
</reference>
<evidence type="ECO:0000256" key="1">
    <source>
        <dbReference type="SAM" id="MobiDB-lite"/>
    </source>
</evidence>